<evidence type="ECO:0000259" key="2">
    <source>
        <dbReference type="SMART" id="SM01003"/>
    </source>
</evidence>
<evidence type="ECO:0000256" key="1">
    <source>
        <dbReference type="ARBA" id="ARBA00023027"/>
    </source>
</evidence>
<dbReference type="InterPro" id="IPR007886">
    <property type="entry name" value="AlaDH/PNT_N"/>
</dbReference>
<dbReference type="SMART" id="SM01003">
    <property type="entry name" value="AlaDh_PNT_N"/>
    <property type="match status" value="1"/>
</dbReference>
<dbReference type="Gene3D" id="3.40.50.720">
    <property type="entry name" value="NAD(P)-binding Rossmann-like Domain"/>
    <property type="match status" value="1"/>
</dbReference>
<dbReference type="AlphaFoldDB" id="A0A8S0Y3F3"/>
<evidence type="ECO:0000313" key="5">
    <source>
        <dbReference type="Proteomes" id="UP001071230"/>
    </source>
</evidence>
<dbReference type="GO" id="GO:0005886">
    <property type="term" value="C:plasma membrane"/>
    <property type="evidence" value="ECO:0007669"/>
    <property type="project" value="TreeGrafter"/>
</dbReference>
<keyword evidence="1" id="KW-0520">NAD</keyword>
<gene>
    <name evidence="4" type="ORF">DEACI_2646</name>
    <name evidence="3" type="ORF">DEACI_2656</name>
</gene>
<evidence type="ECO:0000313" key="4">
    <source>
        <dbReference type="EMBL" id="CEJ08171.1"/>
    </source>
</evidence>
<dbReference type="PANTHER" id="PTHR42795:SF1">
    <property type="entry name" value="ALANINE DEHYDROGENASE"/>
    <property type="match status" value="1"/>
</dbReference>
<evidence type="ECO:0000313" key="3">
    <source>
        <dbReference type="EMBL" id="CAA7601985.1"/>
    </source>
</evidence>
<protein>
    <submittedName>
        <fullName evidence="3 4">Alanine dehydrogenase</fullName>
        <ecNumber evidence="3">1.-.-.-</ecNumber>
    </submittedName>
</protein>
<feature type="domain" description="Alanine dehydrogenase/pyridine nucleotide transhydrogenase N-terminal" evidence="2">
    <location>
        <begin position="4"/>
        <end position="131"/>
    </location>
</feature>
<keyword evidence="5" id="KW-1185">Reference proteome</keyword>
<keyword evidence="3" id="KW-0560">Oxidoreductase</keyword>
<dbReference type="PROSITE" id="PS00836">
    <property type="entry name" value="ALADH_PNT_1"/>
    <property type="match status" value="1"/>
</dbReference>
<proteinExistence type="predicted"/>
<dbReference type="InterPro" id="IPR008142">
    <property type="entry name" value="AlaDH/PNT_CS1"/>
</dbReference>
<dbReference type="EC" id="1.-.-.-" evidence="3"/>
<dbReference type="GO" id="GO:0006524">
    <property type="term" value="P:alanine catabolic process"/>
    <property type="evidence" value="ECO:0007669"/>
    <property type="project" value="TreeGrafter"/>
</dbReference>
<dbReference type="KEGG" id="aacx:DEACI_2656"/>
<dbReference type="SUPFAM" id="SSF52283">
    <property type="entry name" value="Formate/glycerate dehydrogenase catalytic domain-like"/>
    <property type="match status" value="1"/>
</dbReference>
<dbReference type="EMBL" id="LR746496">
    <property type="protein sequence ID" value="CAA7601985.1"/>
    <property type="molecule type" value="Genomic_DNA"/>
</dbReference>
<reference evidence="3" key="2">
    <citation type="submission" date="2020-01" db="EMBL/GenBank/DDBJ databases">
        <authorList>
            <person name="Hornung B."/>
        </authorList>
    </citation>
    <scope>NUCLEOTIDE SEQUENCE</scope>
    <source>
        <strain evidence="3">PacBioINE</strain>
    </source>
</reference>
<dbReference type="Proteomes" id="UP000836597">
    <property type="component" value="Chromosome"/>
</dbReference>
<accession>A0A8S0Y3F3</accession>
<dbReference type="Proteomes" id="UP001071230">
    <property type="component" value="Unassembled WGS sequence"/>
</dbReference>
<dbReference type="EMBL" id="CDGJ01000078">
    <property type="protein sequence ID" value="CEJ08171.1"/>
    <property type="molecule type" value="Genomic_DNA"/>
</dbReference>
<dbReference type="Pfam" id="PF05222">
    <property type="entry name" value="AlaDh_PNT_N"/>
    <property type="match status" value="1"/>
</dbReference>
<sequence>MIIGVPKEIKNNENRVALTPAGVMTLHKAGHRVMIENNAGVGSGINNGEYVAAGGEILATPAQVYASAEMIMKVKEPLPAEYPFFQDGQLLFTYLHLAPEPVLTAALLKKNVVGIAYETVQPADGSLPYNAT</sequence>
<name>A0A8S0Y3F3_9FIRM</name>
<reference evidence="4" key="1">
    <citation type="submission" date="2014-11" db="EMBL/GenBank/DDBJ databases">
        <authorList>
            <person name="Hornung B.V."/>
        </authorList>
    </citation>
    <scope>NUCLEOTIDE SEQUENCE</scope>
    <source>
        <strain evidence="4">INE</strain>
    </source>
</reference>
<dbReference type="PANTHER" id="PTHR42795">
    <property type="entry name" value="ALANINE DEHYDROGENASE"/>
    <property type="match status" value="1"/>
</dbReference>
<organism evidence="3">
    <name type="scientific">Acididesulfobacillus acetoxydans</name>
    <dbReference type="NCBI Taxonomy" id="1561005"/>
    <lineage>
        <taxon>Bacteria</taxon>
        <taxon>Bacillati</taxon>
        <taxon>Bacillota</taxon>
        <taxon>Clostridia</taxon>
        <taxon>Eubacteriales</taxon>
        <taxon>Peptococcaceae</taxon>
        <taxon>Acididesulfobacillus</taxon>
    </lineage>
</organism>
<dbReference type="GO" id="GO:0000286">
    <property type="term" value="F:alanine dehydrogenase activity"/>
    <property type="evidence" value="ECO:0007669"/>
    <property type="project" value="TreeGrafter"/>
</dbReference>